<dbReference type="RefSeq" id="WP_137448652.1">
    <property type="nucleotide sequence ID" value="NZ_SZZH01000001.1"/>
</dbReference>
<protein>
    <submittedName>
        <fullName evidence="2">Uncharacterized protein</fullName>
    </submittedName>
</protein>
<gene>
    <name evidence="2" type="ORF">FDO65_07050</name>
</gene>
<sequence>MTTPLSQDDKPREQRARRAAARQGLRLTRSRTRNERAYDFGQYFLSDSHNWLQSSEYGMNLDEVEEYLAAE</sequence>
<keyword evidence="3" id="KW-1185">Reference proteome</keyword>
<evidence type="ECO:0000313" key="3">
    <source>
        <dbReference type="Proteomes" id="UP000306985"/>
    </source>
</evidence>
<dbReference type="AlphaFoldDB" id="A0A4U6QMG8"/>
<evidence type="ECO:0000313" key="2">
    <source>
        <dbReference type="EMBL" id="TKV61348.1"/>
    </source>
</evidence>
<organism evidence="2 3">
    <name type="scientific">Nakamurella flava</name>
    <dbReference type="NCBI Taxonomy" id="2576308"/>
    <lineage>
        <taxon>Bacteria</taxon>
        <taxon>Bacillati</taxon>
        <taxon>Actinomycetota</taxon>
        <taxon>Actinomycetes</taxon>
        <taxon>Nakamurellales</taxon>
        <taxon>Nakamurellaceae</taxon>
        <taxon>Nakamurella</taxon>
    </lineage>
</organism>
<feature type="region of interest" description="Disordered" evidence="1">
    <location>
        <begin position="1"/>
        <end position="28"/>
    </location>
</feature>
<feature type="compositionally biased region" description="Basic and acidic residues" evidence="1">
    <location>
        <begin position="7"/>
        <end position="16"/>
    </location>
</feature>
<proteinExistence type="predicted"/>
<dbReference type="Proteomes" id="UP000306985">
    <property type="component" value="Unassembled WGS sequence"/>
</dbReference>
<accession>A0A4U6QMG8</accession>
<reference evidence="2 3" key="1">
    <citation type="submission" date="2019-05" db="EMBL/GenBank/DDBJ databases">
        <title>Nakamurella sp. N5BH11, whole genome shotgun sequence.</title>
        <authorList>
            <person name="Tuo L."/>
        </authorList>
    </citation>
    <scope>NUCLEOTIDE SEQUENCE [LARGE SCALE GENOMIC DNA]</scope>
    <source>
        <strain evidence="2 3">N5BH11</strain>
    </source>
</reference>
<comment type="caution">
    <text evidence="2">The sequence shown here is derived from an EMBL/GenBank/DDBJ whole genome shotgun (WGS) entry which is preliminary data.</text>
</comment>
<dbReference type="EMBL" id="SZZH01000001">
    <property type="protein sequence ID" value="TKV61348.1"/>
    <property type="molecule type" value="Genomic_DNA"/>
</dbReference>
<evidence type="ECO:0000256" key="1">
    <source>
        <dbReference type="SAM" id="MobiDB-lite"/>
    </source>
</evidence>
<name>A0A4U6QMG8_9ACTN</name>